<dbReference type="Proteomes" id="UP001519325">
    <property type="component" value="Unassembled WGS sequence"/>
</dbReference>
<dbReference type="PANTHER" id="PTHR32027">
    <property type="entry name" value="CYTOSINE DEAMINASE"/>
    <property type="match status" value="1"/>
</dbReference>
<comment type="caution">
    <text evidence="2">The sequence shown here is derived from an EMBL/GenBank/DDBJ whole genome shotgun (WGS) entry which is preliminary data.</text>
</comment>
<proteinExistence type="predicted"/>
<dbReference type="InterPro" id="IPR011059">
    <property type="entry name" value="Metal-dep_hydrolase_composite"/>
</dbReference>
<dbReference type="PANTHER" id="PTHR32027:SF9">
    <property type="entry name" value="BLL3847 PROTEIN"/>
    <property type="match status" value="1"/>
</dbReference>
<feature type="domain" description="Amidohydrolase 3" evidence="1">
    <location>
        <begin position="9"/>
        <end position="120"/>
    </location>
</feature>
<dbReference type="Gene3D" id="2.30.40.10">
    <property type="entry name" value="Urease, subunit C, domain 1"/>
    <property type="match status" value="1"/>
</dbReference>
<keyword evidence="3" id="KW-1185">Reference proteome</keyword>
<gene>
    <name evidence="2" type="ORF">BJ987_004975</name>
</gene>
<evidence type="ECO:0000259" key="1">
    <source>
        <dbReference type="Pfam" id="PF07969"/>
    </source>
</evidence>
<organism evidence="2 3">
    <name type="scientific">Nocardia goodfellowii</name>
    <dbReference type="NCBI Taxonomy" id="882446"/>
    <lineage>
        <taxon>Bacteria</taxon>
        <taxon>Bacillati</taxon>
        <taxon>Actinomycetota</taxon>
        <taxon>Actinomycetes</taxon>
        <taxon>Mycobacteriales</taxon>
        <taxon>Nocardiaceae</taxon>
        <taxon>Nocardia</taxon>
    </lineage>
</organism>
<evidence type="ECO:0000313" key="2">
    <source>
        <dbReference type="EMBL" id="MBP2192074.1"/>
    </source>
</evidence>
<reference evidence="2 3" key="1">
    <citation type="submission" date="2021-03" db="EMBL/GenBank/DDBJ databases">
        <title>Sequencing the genomes of 1000 actinobacteria strains.</title>
        <authorList>
            <person name="Klenk H.-P."/>
        </authorList>
    </citation>
    <scope>NUCLEOTIDE SEQUENCE [LARGE SCALE GENOMIC DNA]</scope>
    <source>
        <strain evidence="2 3">DSM 45516</strain>
    </source>
</reference>
<dbReference type="RefSeq" id="WP_209894663.1">
    <property type="nucleotide sequence ID" value="NZ_JAGGMR010000001.1"/>
</dbReference>
<evidence type="ECO:0000313" key="3">
    <source>
        <dbReference type="Proteomes" id="UP001519325"/>
    </source>
</evidence>
<dbReference type="EMBL" id="JAGGMR010000001">
    <property type="protein sequence ID" value="MBP2192074.1"/>
    <property type="molecule type" value="Genomic_DNA"/>
</dbReference>
<dbReference type="GO" id="GO:0016787">
    <property type="term" value="F:hydrolase activity"/>
    <property type="evidence" value="ECO:0007669"/>
    <property type="project" value="UniProtKB-KW"/>
</dbReference>
<dbReference type="SUPFAM" id="SSF51556">
    <property type="entry name" value="Metallo-dependent hydrolases"/>
    <property type="match status" value="1"/>
</dbReference>
<dbReference type="InterPro" id="IPR013108">
    <property type="entry name" value="Amidohydro_3"/>
</dbReference>
<accession>A0ABS4QK37</accession>
<name>A0ABS4QK37_9NOCA</name>
<dbReference type="Pfam" id="PF07969">
    <property type="entry name" value="Amidohydro_3"/>
    <property type="match status" value="1"/>
</dbReference>
<dbReference type="Gene3D" id="3.20.20.140">
    <property type="entry name" value="Metal-dependent hydrolases"/>
    <property type="match status" value="1"/>
</dbReference>
<dbReference type="InterPro" id="IPR052349">
    <property type="entry name" value="Metallo-hydrolase_Enzymes"/>
</dbReference>
<sequence>MTCAAHNDPLPPMRAMARAGATLAAGNDGVRDLWSPYGDGDMLHRAHRLAERLDCYSDDEIELALRAATFGGAAALGVPDYGLGDGARADLVVPAARSAAEAVVTRAPRTLVVHAGQVVAP</sequence>
<keyword evidence="2" id="KW-0378">Hydrolase</keyword>
<protein>
    <submittedName>
        <fullName evidence="2">Cytosine/adenosine deaminase-related metal-dependent hydrolase</fullName>
    </submittedName>
</protein>
<dbReference type="InterPro" id="IPR032466">
    <property type="entry name" value="Metal_Hydrolase"/>
</dbReference>